<name>A0A0U1QP97_9BACL</name>
<feature type="transmembrane region" description="Helical" evidence="1">
    <location>
        <begin position="12"/>
        <end position="32"/>
    </location>
</feature>
<proteinExistence type="predicted"/>
<protein>
    <submittedName>
        <fullName evidence="2">Uncharacterized protein</fullName>
    </submittedName>
</protein>
<feature type="transmembrane region" description="Helical" evidence="1">
    <location>
        <begin position="240"/>
        <end position="265"/>
    </location>
</feature>
<sequence>MKELVRFELYKLFSQKGIYITAAILLFLIIFFHQVMPGPDASAYSQYKKWEGPVTEQKLQEAKQLAEQGSGRESEVYQDLDLVANFQLDKANILKEVTDKLSKLNDLDSDASRQLQLEKKLLSTIHFTDYYYQWPVEQMQDYINTFGFIFLGTLILIGLSSLFTRETASGVDQYILSTQHGRKTIVHAKLVAALIFVLACALLSIGFDVVYWIIRAGNYGWLANIHSIPKYYNSPYTMNMLSFFLLKTAVHVFAGLMLAICVVFISLLSKNSFFSFICSGFVFAFPFMAEEFVIVPGWLAKVFQFSYVTAMRVDNWFTDFHAVTIFGYPLLLPIAATIVLLLVSALFTMMLYKINEQKQIKP</sequence>
<feature type="transmembrane region" description="Helical" evidence="1">
    <location>
        <begin position="142"/>
        <end position="163"/>
    </location>
</feature>
<feature type="transmembrane region" description="Helical" evidence="1">
    <location>
        <begin position="190"/>
        <end position="214"/>
    </location>
</feature>
<dbReference type="Proteomes" id="UP000035553">
    <property type="component" value="Unassembled WGS sequence"/>
</dbReference>
<gene>
    <name evidence="2" type="ORF">SINU_07270</name>
</gene>
<keyword evidence="1" id="KW-1133">Transmembrane helix</keyword>
<dbReference type="STRING" id="1069536.SINU_07270"/>
<feature type="transmembrane region" description="Helical" evidence="1">
    <location>
        <begin position="272"/>
        <end position="289"/>
    </location>
</feature>
<comment type="caution">
    <text evidence="2">The sequence shown here is derived from an EMBL/GenBank/DDBJ whole genome shotgun (WGS) entry which is preliminary data.</text>
</comment>
<dbReference type="EMBL" id="AFVQ02000087">
    <property type="protein sequence ID" value="KLI02602.1"/>
    <property type="molecule type" value="Genomic_DNA"/>
</dbReference>
<evidence type="ECO:0000313" key="2">
    <source>
        <dbReference type="EMBL" id="KLI02602.1"/>
    </source>
</evidence>
<accession>A0A0U1QP97</accession>
<feature type="transmembrane region" description="Helical" evidence="1">
    <location>
        <begin position="330"/>
        <end position="352"/>
    </location>
</feature>
<evidence type="ECO:0000313" key="3">
    <source>
        <dbReference type="Proteomes" id="UP000035553"/>
    </source>
</evidence>
<keyword evidence="1" id="KW-0812">Transmembrane</keyword>
<reference evidence="2 3" key="1">
    <citation type="journal article" date="2011" name="J. Bacteriol.">
        <title>Draft genome sequence of Sporolactobacillus inulinus strain CASD, an efficient D-lactic acid-producing bacterium with high-concentration lactate tolerance capability.</title>
        <authorList>
            <person name="Yu B."/>
            <person name="Su F."/>
            <person name="Wang L."/>
            <person name="Xu K."/>
            <person name="Zhao B."/>
            <person name="Xu P."/>
        </authorList>
    </citation>
    <scope>NUCLEOTIDE SEQUENCE [LARGE SCALE GENOMIC DNA]</scope>
    <source>
        <strain evidence="2 3">CASD</strain>
    </source>
</reference>
<keyword evidence="1" id="KW-0472">Membrane</keyword>
<evidence type="ECO:0000256" key="1">
    <source>
        <dbReference type="SAM" id="Phobius"/>
    </source>
</evidence>
<dbReference type="RefSeq" id="WP_010023933.1">
    <property type="nucleotide sequence ID" value="NZ_AFVQ02000087.1"/>
</dbReference>
<dbReference type="AlphaFoldDB" id="A0A0U1QP97"/>
<organism evidence="2 3">
    <name type="scientific">Sporolactobacillus inulinus CASD</name>
    <dbReference type="NCBI Taxonomy" id="1069536"/>
    <lineage>
        <taxon>Bacteria</taxon>
        <taxon>Bacillati</taxon>
        <taxon>Bacillota</taxon>
        <taxon>Bacilli</taxon>
        <taxon>Bacillales</taxon>
        <taxon>Sporolactobacillaceae</taxon>
        <taxon>Sporolactobacillus</taxon>
    </lineage>
</organism>
<dbReference type="OrthoDB" id="2357145at2"/>
<keyword evidence="3" id="KW-1185">Reference proteome</keyword>